<feature type="chain" id="PRO_5045289234" description="Endo-acting ulvan lyase C-terminal domain-containing protein" evidence="1">
    <location>
        <begin position="26"/>
        <end position="891"/>
    </location>
</feature>
<proteinExistence type="predicted"/>
<sequence>MISKRIALFCFIALSLLIQAKSVFAQTHPNLYVANEDRQTILSKIQNEEWAKVAWENLQEKIDPFVERHQSDPEWITSRLAMYWKDGKHYTQCYIKKQNWDYGEGNAPVPTVRLPGMRTWNNYINVPLKDRIPFNESGDMLGLDRSSNDKVPVLVPYKESGHMITKNNKEILDLAEKASFVYWLTQDEKYARFSSDIFCTWLLGTYYMNPPLDPEMSTKGAGGYAPGGIMGYYDYEQIHDFLQKPAAVTYDFLYDYLQENTPKAISKTNKSVREVAGVVFKRFVDLGLIRGGKRGNWNVNGFRNILPSMLVLESNGFYEDKKGKEHYIPYYTKITTDHHEALPDFIKNFDDVTGLWPESPGYASGMIGAILQMGIPLYKSGVNTIGDNPLLQKAAMANLGWLDARGNLVVVGDMRGGPTDLSVFEDMLTYYTWEGDLDKAKKMASVIRNGIASGQYNRSEISWKGLCTYEPLPESSNELPFNRAAYSEHHRHLIMKNGNRVENGLMFTLYGGNKGGHLSPNGLAMQFYGNGYVLNPDASAYESYWSKDASYHREITGSNTIMPGYTKGEITINAMDPSVDASNNFYNTTETSAACSFADFSAAEKRRLVAMVRTSETTGYYVDIFRSNQSDNDYLQHILGDAASLRNKRGELLDFVKVDSISNHHHKAYSFFANPRKIDFSNDFTATWTIDKVSPSLNINMWMMGQENREIYLVDAPPSTLRSDLTPGMVNRSPQTTPTIIVRQNDNNAEDHPFVSVFESFNEGEKSIKKISKIAASDHFVALSISSQNGEKQFICNAIDDAVYQPKSDLVFQGVFGIASENKDGFQYLYLGKGKSLRKGNYCIEAVDGEVTAELKVVDGEFYYSADGTVRISLKNGKENEYKPGYNIRVK</sequence>
<protein>
    <recommendedName>
        <fullName evidence="2">Endo-acting ulvan lyase C-terminal domain-containing protein</fullName>
    </recommendedName>
</protein>
<evidence type="ECO:0000313" key="4">
    <source>
        <dbReference type="Proteomes" id="UP001528920"/>
    </source>
</evidence>
<dbReference type="InterPro" id="IPR058848">
    <property type="entry name" value="Ulvan_lyase_C"/>
</dbReference>
<organism evidence="3 4">
    <name type="scientific">Paralabilibaculum antarcticum</name>
    <dbReference type="NCBI Taxonomy" id="2912572"/>
    <lineage>
        <taxon>Bacteria</taxon>
        <taxon>Pseudomonadati</taxon>
        <taxon>Bacteroidota</taxon>
        <taxon>Bacteroidia</taxon>
        <taxon>Marinilabiliales</taxon>
        <taxon>Marinifilaceae</taxon>
        <taxon>Paralabilibaculum</taxon>
    </lineage>
</organism>
<dbReference type="Pfam" id="PF26374">
    <property type="entry name" value="Ulvan_lyaseC"/>
    <property type="match status" value="1"/>
</dbReference>
<keyword evidence="4" id="KW-1185">Reference proteome</keyword>
<dbReference type="Gene3D" id="2.70.98.70">
    <property type="match status" value="1"/>
</dbReference>
<evidence type="ECO:0000259" key="2">
    <source>
        <dbReference type="Pfam" id="PF26374"/>
    </source>
</evidence>
<dbReference type="InterPro" id="IPR008929">
    <property type="entry name" value="Chondroitin_lyas"/>
</dbReference>
<reference evidence="3 4" key="1">
    <citation type="submission" date="2022-01" db="EMBL/GenBank/DDBJ databases">
        <title>Labilibaculum sp. nov, a marine bacterium isolated from Antarctica.</title>
        <authorList>
            <person name="Dai W."/>
        </authorList>
    </citation>
    <scope>NUCLEOTIDE SEQUENCE [LARGE SCALE GENOMIC DNA]</scope>
    <source>
        <strain evidence="3 4">DW002</strain>
    </source>
</reference>
<dbReference type="Proteomes" id="UP001528920">
    <property type="component" value="Unassembled WGS sequence"/>
</dbReference>
<feature type="domain" description="Endo-acting ulvan lyase C-terminal" evidence="2">
    <location>
        <begin position="768"/>
        <end position="851"/>
    </location>
</feature>
<dbReference type="EMBL" id="JAKJSC010000002">
    <property type="protein sequence ID" value="MDE5419085.1"/>
    <property type="molecule type" value="Genomic_DNA"/>
</dbReference>
<dbReference type="SUPFAM" id="SSF48230">
    <property type="entry name" value="Chondroitin AC/alginate lyase"/>
    <property type="match status" value="1"/>
</dbReference>
<feature type="signal peptide" evidence="1">
    <location>
        <begin position="1"/>
        <end position="25"/>
    </location>
</feature>
<gene>
    <name evidence="3" type="ORF">L3049_13850</name>
</gene>
<dbReference type="RefSeq" id="WP_275110414.1">
    <property type="nucleotide sequence ID" value="NZ_JAKJSC010000002.1"/>
</dbReference>
<keyword evidence="1" id="KW-0732">Signal</keyword>
<comment type="caution">
    <text evidence="3">The sequence shown here is derived from an EMBL/GenBank/DDBJ whole genome shotgun (WGS) entry which is preliminary data.</text>
</comment>
<name>A0ABT5VV01_9BACT</name>
<dbReference type="Gene3D" id="1.50.10.100">
    <property type="entry name" value="Chondroitin AC/alginate lyase"/>
    <property type="match status" value="1"/>
</dbReference>
<accession>A0ABT5VV01</accession>
<evidence type="ECO:0000256" key="1">
    <source>
        <dbReference type="SAM" id="SignalP"/>
    </source>
</evidence>
<evidence type="ECO:0000313" key="3">
    <source>
        <dbReference type="EMBL" id="MDE5419085.1"/>
    </source>
</evidence>